<dbReference type="EMBL" id="QXHD01000001">
    <property type="protein sequence ID" value="NEZ54129.1"/>
    <property type="molecule type" value="Genomic_DNA"/>
</dbReference>
<dbReference type="RefSeq" id="WP_163695350.1">
    <property type="nucleotide sequence ID" value="NZ_QXHD01000001.1"/>
</dbReference>
<dbReference type="AlphaFoldDB" id="A0A6M0RCQ7"/>
<comment type="caution">
    <text evidence="2">The sequence shown here is derived from an EMBL/GenBank/DDBJ whole genome shotgun (WGS) entry which is preliminary data.</text>
</comment>
<evidence type="ECO:0000313" key="3">
    <source>
        <dbReference type="Proteomes" id="UP000481033"/>
    </source>
</evidence>
<keyword evidence="3" id="KW-1185">Reference proteome</keyword>
<organism evidence="2 3">
    <name type="scientific">Adonisia turfae CCMR0081</name>
    <dbReference type="NCBI Taxonomy" id="2292702"/>
    <lineage>
        <taxon>Bacteria</taxon>
        <taxon>Bacillati</taxon>
        <taxon>Cyanobacteriota</taxon>
        <taxon>Adonisia</taxon>
        <taxon>Adonisia turfae</taxon>
    </lineage>
</organism>
<accession>A0A6M0RCQ7</accession>
<proteinExistence type="predicted"/>
<reference evidence="2 3" key="1">
    <citation type="journal article" date="2020" name="Microb. Ecol.">
        <title>Ecogenomics of the Marine Benthic Filamentous Cyanobacterium Adonisia.</title>
        <authorList>
            <person name="Walter J.M."/>
            <person name="Coutinho F.H."/>
            <person name="Leomil L."/>
            <person name="Hargreaves P.I."/>
            <person name="Campeao M.E."/>
            <person name="Vieira V.V."/>
            <person name="Silva B.S."/>
            <person name="Fistarol G.O."/>
            <person name="Salomon P.S."/>
            <person name="Sawabe T."/>
            <person name="Mino S."/>
            <person name="Hosokawa M."/>
            <person name="Miyashita H."/>
            <person name="Maruyama F."/>
            <person name="van Verk M.C."/>
            <person name="Dutilh B.E."/>
            <person name="Thompson C.C."/>
            <person name="Thompson F.L."/>
        </authorList>
    </citation>
    <scope>NUCLEOTIDE SEQUENCE [LARGE SCALE GENOMIC DNA]</scope>
    <source>
        <strain evidence="2 3">CCMR0081</strain>
    </source>
</reference>
<sequence length="62" mass="6868">MSQDQVQQILEKAPMIVIGSLLGGVLMYTLGHAPHFIDVSWGPEGSRIQIDSRSGNWCELEK</sequence>
<keyword evidence="1" id="KW-1133">Transmembrane helix</keyword>
<gene>
    <name evidence="2" type="ORF">DXZ20_00090</name>
</gene>
<keyword evidence="1" id="KW-0472">Membrane</keyword>
<name>A0A6M0RCQ7_9CYAN</name>
<evidence type="ECO:0000313" key="2">
    <source>
        <dbReference type="EMBL" id="NEZ54129.1"/>
    </source>
</evidence>
<keyword evidence="1" id="KW-0812">Transmembrane</keyword>
<protein>
    <submittedName>
        <fullName evidence="2">Uncharacterized protein</fullName>
    </submittedName>
</protein>
<evidence type="ECO:0000256" key="1">
    <source>
        <dbReference type="SAM" id="Phobius"/>
    </source>
</evidence>
<feature type="transmembrane region" description="Helical" evidence="1">
    <location>
        <begin position="12"/>
        <end position="31"/>
    </location>
</feature>
<dbReference type="Proteomes" id="UP000481033">
    <property type="component" value="Unassembled WGS sequence"/>
</dbReference>